<feature type="region of interest" description="Disordered" evidence="1">
    <location>
        <begin position="283"/>
        <end position="316"/>
    </location>
</feature>
<dbReference type="RefSeq" id="WP_120748406.1">
    <property type="nucleotide sequence ID" value="NZ_RBAH01000011.1"/>
</dbReference>
<dbReference type="PROSITE" id="PS51782">
    <property type="entry name" value="LYSM"/>
    <property type="match status" value="1"/>
</dbReference>
<evidence type="ECO:0000256" key="1">
    <source>
        <dbReference type="SAM" id="MobiDB-lite"/>
    </source>
</evidence>
<dbReference type="SMART" id="SM00257">
    <property type="entry name" value="LysM"/>
    <property type="match status" value="1"/>
</dbReference>
<feature type="compositionally biased region" description="Acidic residues" evidence="1">
    <location>
        <begin position="158"/>
        <end position="167"/>
    </location>
</feature>
<accession>A0A3B0CE92</accession>
<sequence>MSEQQPGLRFDIYERVHLPEEVSAIQELDEVELTPHIRVAVEGEQAIVRGYLLLTGSYTGQADRTNGGAQTLEHTIPVEITLPINRVRSVDDISVEIENFDIDLLSARSLNVTGVLSLNGIEMEPGIAELWQEEEEILFVHESPKRDESPAIEGAGQAEDDKEEDQDQTFQQPAIEHPAFEQPVFQQPTFTAPSFFRPETGQAAPDVSEIEAAERERVKLPDNNYEDLEALAEYDNEPEAKPASALPAEEPVQADEAEKGEMKIAFGSKKPEHPETFDLKSYVGKSDEYRPGPKSTPAAVGQPAPQAGQRFGKPFRQEPVTVPEAAAESDVLEWKNLFISASEEQQFRKVRLCIVHKEDTLESIAKKYDRKPQELRLYNGMSDQEVTEGQVIYIP</sequence>
<dbReference type="AlphaFoldDB" id="A0A3B0CE92"/>
<feature type="domain" description="LysM" evidence="2">
    <location>
        <begin position="351"/>
        <end position="394"/>
    </location>
</feature>
<feature type="compositionally biased region" description="Low complexity" evidence="1">
    <location>
        <begin position="297"/>
        <end position="309"/>
    </location>
</feature>
<dbReference type="Proteomes" id="UP000282311">
    <property type="component" value="Unassembled WGS sequence"/>
</dbReference>
<organism evidence="3 4">
    <name type="scientific">Paenibacillus ginsengarvi</name>
    <dbReference type="NCBI Taxonomy" id="400777"/>
    <lineage>
        <taxon>Bacteria</taxon>
        <taxon>Bacillati</taxon>
        <taxon>Bacillota</taxon>
        <taxon>Bacilli</taxon>
        <taxon>Bacillales</taxon>
        <taxon>Paenibacillaceae</taxon>
        <taxon>Paenibacillus</taxon>
    </lineage>
</organism>
<keyword evidence="4" id="KW-1185">Reference proteome</keyword>
<comment type="caution">
    <text evidence="3">The sequence shown here is derived from an EMBL/GenBank/DDBJ whole genome shotgun (WGS) entry which is preliminary data.</text>
</comment>
<dbReference type="Pfam" id="PF20918">
    <property type="entry name" value="SPOCS_spoVID-N"/>
    <property type="match status" value="1"/>
</dbReference>
<dbReference type="Gene3D" id="3.10.350.10">
    <property type="entry name" value="LysM domain"/>
    <property type="match status" value="1"/>
</dbReference>
<reference evidence="3 4" key="1">
    <citation type="journal article" date="2007" name="Int. J. Syst. Evol. Microbiol.">
        <title>Paenibacillus ginsengarvi sp. nov., isolated from soil from ginseng cultivation.</title>
        <authorList>
            <person name="Yoon M.H."/>
            <person name="Ten L.N."/>
            <person name="Im W.T."/>
        </authorList>
    </citation>
    <scope>NUCLEOTIDE SEQUENCE [LARGE SCALE GENOMIC DNA]</scope>
    <source>
        <strain evidence="3 4">KCTC 13059</strain>
    </source>
</reference>
<dbReference type="SUPFAM" id="SSF54106">
    <property type="entry name" value="LysM domain"/>
    <property type="match status" value="1"/>
</dbReference>
<proteinExistence type="predicted"/>
<dbReference type="OrthoDB" id="2966368at2"/>
<name>A0A3B0CE92_9BACL</name>
<dbReference type="InterPro" id="IPR018392">
    <property type="entry name" value="LysM"/>
</dbReference>
<dbReference type="EMBL" id="RBAH01000011">
    <property type="protein sequence ID" value="RKN83862.1"/>
    <property type="molecule type" value="Genomic_DNA"/>
</dbReference>
<dbReference type="CDD" id="cd00118">
    <property type="entry name" value="LysM"/>
    <property type="match status" value="1"/>
</dbReference>
<evidence type="ECO:0000259" key="2">
    <source>
        <dbReference type="PROSITE" id="PS51782"/>
    </source>
</evidence>
<dbReference type="Pfam" id="PF01476">
    <property type="entry name" value="LysM"/>
    <property type="match status" value="1"/>
</dbReference>
<evidence type="ECO:0000313" key="3">
    <source>
        <dbReference type="EMBL" id="RKN83862.1"/>
    </source>
</evidence>
<evidence type="ECO:0000313" key="4">
    <source>
        <dbReference type="Proteomes" id="UP000282311"/>
    </source>
</evidence>
<feature type="region of interest" description="Disordered" evidence="1">
    <location>
        <begin position="141"/>
        <end position="170"/>
    </location>
</feature>
<feature type="region of interest" description="Disordered" evidence="1">
    <location>
        <begin position="191"/>
        <end position="215"/>
    </location>
</feature>
<dbReference type="InterPro" id="IPR036779">
    <property type="entry name" value="LysM_dom_sf"/>
</dbReference>
<dbReference type="InterPro" id="IPR048862">
    <property type="entry name" value="SPOCS_spoVID_N"/>
</dbReference>
<gene>
    <name evidence="3" type="ORF">D7M11_16875</name>
</gene>
<protein>
    <submittedName>
        <fullName evidence="3">LysM peptidoglycan-binding domain-containing protein</fullName>
    </submittedName>
</protein>
<feature type="region of interest" description="Disordered" evidence="1">
    <location>
        <begin position="235"/>
        <end position="256"/>
    </location>
</feature>